<proteinExistence type="predicted"/>
<sequence length="39" mass="4628">MCIHICFLTICITISLFQSFFWCDKQIKCIYALFIPPEP</sequence>
<dbReference type="AlphaFoldDB" id="A0A2P2IXG7"/>
<evidence type="ECO:0000313" key="1">
    <source>
        <dbReference type="EMBL" id="MBW85915.1"/>
    </source>
</evidence>
<dbReference type="EMBL" id="GGEC01005432">
    <property type="protein sequence ID" value="MBW85915.1"/>
    <property type="molecule type" value="Transcribed_RNA"/>
</dbReference>
<name>A0A2P2IXG7_RHIMU</name>
<organism evidence="1">
    <name type="scientific">Rhizophora mucronata</name>
    <name type="common">Asiatic mangrove</name>
    <dbReference type="NCBI Taxonomy" id="61149"/>
    <lineage>
        <taxon>Eukaryota</taxon>
        <taxon>Viridiplantae</taxon>
        <taxon>Streptophyta</taxon>
        <taxon>Embryophyta</taxon>
        <taxon>Tracheophyta</taxon>
        <taxon>Spermatophyta</taxon>
        <taxon>Magnoliopsida</taxon>
        <taxon>eudicotyledons</taxon>
        <taxon>Gunneridae</taxon>
        <taxon>Pentapetalae</taxon>
        <taxon>rosids</taxon>
        <taxon>fabids</taxon>
        <taxon>Malpighiales</taxon>
        <taxon>Rhizophoraceae</taxon>
        <taxon>Rhizophora</taxon>
    </lineage>
</organism>
<accession>A0A2P2IXG7</accession>
<reference evidence="1" key="1">
    <citation type="submission" date="2018-02" db="EMBL/GenBank/DDBJ databases">
        <title>Rhizophora mucronata_Transcriptome.</title>
        <authorList>
            <person name="Meera S.P."/>
            <person name="Sreeshan A."/>
            <person name="Augustine A."/>
        </authorList>
    </citation>
    <scope>NUCLEOTIDE SEQUENCE</scope>
    <source>
        <tissue evidence="1">Leaf</tissue>
    </source>
</reference>
<protein>
    <submittedName>
        <fullName evidence="1">Uncharacterized protein</fullName>
    </submittedName>
</protein>